<dbReference type="EMBL" id="JAEUBG010000761">
    <property type="protein sequence ID" value="KAH3687524.1"/>
    <property type="molecule type" value="Genomic_DNA"/>
</dbReference>
<evidence type="ECO:0000259" key="7">
    <source>
        <dbReference type="Pfam" id="PF10277"/>
    </source>
</evidence>
<dbReference type="GO" id="GO:0012505">
    <property type="term" value="C:endomembrane system"/>
    <property type="evidence" value="ECO:0007669"/>
    <property type="project" value="UniProtKB-SubCell"/>
</dbReference>
<dbReference type="GO" id="GO:0005886">
    <property type="term" value="C:plasma membrane"/>
    <property type="evidence" value="ECO:0007669"/>
    <property type="project" value="TreeGrafter"/>
</dbReference>
<gene>
    <name evidence="8" type="ORF">WICPIJ_001486</name>
</gene>
<dbReference type="OrthoDB" id="10032492at2759"/>
<feature type="domain" description="CWH43-like N-terminal" evidence="7">
    <location>
        <begin position="12"/>
        <end position="252"/>
    </location>
</feature>
<feature type="transmembrane region" description="Helical" evidence="6">
    <location>
        <begin position="196"/>
        <end position="219"/>
    </location>
</feature>
<evidence type="ECO:0000256" key="3">
    <source>
        <dbReference type="ARBA" id="ARBA00022989"/>
    </source>
</evidence>
<comment type="subcellular location">
    <subcellularLocation>
        <location evidence="1">Endomembrane system</location>
        <topology evidence="1">Multi-pass membrane protein</topology>
    </subcellularLocation>
</comment>
<feature type="transmembrane region" description="Helical" evidence="6">
    <location>
        <begin position="152"/>
        <end position="175"/>
    </location>
</feature>
<evidence type="ECO:0000313" key="8">
    <source>
        <dbReference type="EMBL" id="KAH3687524.1"/>
    </source>
</evidence>
<name>A0A9P8QDH9_WICPI</name>
<evidence type="ECO:0000256" key="4">
    <source>
        <dbReference type="ARBA" id="ARBA00023136"/>
    </source>
</evidence>
<keyword evidence="9" id="KW-1185">Reference proteome</keyword>
<evidence type="ECO:0000256" key="1">
    <source>
        <dbReference type="ARBA" id="ARBA00004127"/>
    </source>
</evidence>
<reference evidence="8" key="2">
    <citation type="submission" date="2021-01" db="EMBL/GenBank/DDBJ databases">
        <authorList>
            <person name="Schikora-Tamarit M.A."/>
        </authorList>
    </citation>
    <scope>NUCLEOTIDE SEQUENCE</scope>
    <source>
        <strain evidence="8">CBS2887</strain>
    </source>
</reference>
<feature type="region of interest" description="Disordered" evidence="5">
    <location>
        <begin position="281"/>
        <end position="308"/>
    </location>
</feature>
<comment type="caution">
    <text evidence="8">The sequence shown here is derived from an EMBL/GenBank/DDBJ whole genome shotgun (WGS) entry which is preliminary data.</text>
</comment>
<feature type="transmembrane region" description="Helical" evidence="6">
    <location>
        <begin position="81"/>
        <end position="99"/>
    </location>
</feature>
<accession>A0A9P8QDH9</accession>
<dbReference type="PANTHER" id="PTHR21324">
    <property type="entry name" value="FASTING-INDUCIBLE INTEGRAL MEMBRANE PROTEIN TM6P1-RELATED"/>
    <property type="match status" value="1"/>
</dbReference>
<dbReference type="Proteomes" id="UP000774326">
    <property type="component" value="Unassembled WGS sequence"/>
</dbReference>
<evidence type="ECO:0000256" key="6">
    <source>
        <dbReference type="SAM" id="Phobius"/>
    </source>
</evidence>
<dbReference type="InterPro" id="IPR050911">
    <property type="entry name" value="DRAM/TMEM150_Autophagy_Mod"/>
</dbReference>
<sequence>MSVKAIKTHKWVQYVALFSGVPWTIVLITFLAYWKSQGSPVYPWMIPSDSETATDADAWKHYVHMNPVYISDVAATKLQPLFITGCLLTALMYLPCLTFEAVMRFKTTYANAKVKWLRYLNLGVLLFAFGGQIGIFLVSVFNTRLHPHLHQIFLTVFILGIVGQLICQIVQHGVLTHNYPKLFAHETKRFTMKNPFWVSLISRIAFTIVAAVLVIMFKVVNFESYGMNARFEWTLSFFYNFLFPITWYDLRHLNCHIEEFNSVLRFKLEAQDEKKEIREMAEIDTTVPSAGESTSDEKEAEEAGNSMA</sequence>
<dbReference type="AlphaFoldDB" id="A0A9P8QDH9"/>
<keyword evidence="4 6" id="KW-0472">Membrane</keyword>
<dbReference type="InterPro" id="IPR019402">
    <property type="entry name" value="CWH43_N"/>
</dbReference>
<evidence type="ECO:0000313" key="9">
    <source>
        <dbReference type="Proteomes" id="UP000774326"/>
    </source>
</evidence>
<protein>
    <recommendedName>
        <fullName evidence="7">CWH43-like N-terminal domain-containing protein</fullName>
    </recommendedName>
</protein>
<feature type="transmembrane region" description="Helical" evidence="6">
    <location>
        <begin position="119"/>
        <end position="140"/>
    </location>
</feature>
<dbReference type="Pfam" id="PF10277">
    <property type="entry name" value="Frag1"/>
    <property type="match status" value="1"/>
</dbReference>
<organism evidence="8 9">
    <name type="scientific">Wickerhamomyces pijperi</name>
    <name type="common">Yeast</name>
    <name type="synonym">Pichia pijperi</name>
    <dbReference type="NCBI Taxonomy" id="599730"/>
    <lineage>
        <taxon>Eukaryota</taxon>
        <taxon>Fungi</taxon>
        <taxon>Dikarya</taxon>
        <taxon>Ascomycota</taxon>
        <taxon>Saccharomycotina</taxon>
        <taxon>Saccharomycetes</taxon>
        <taxon>Phaffomycetales</taxon>
        <taxon>Wickerhamomycetaceae</taxon>
        <taxon>Wickerhamomyces</taxon>
    </lineage>
</organism>
<evidence type="ECO:0000256" key="2">
    <source>
        <dbReference type="ARBA" id="ARBA00022692"/>
    </source>
</evidence>
<keyword evidence="2 6" id="KW-0812">Transmembrane</keyword>
<feature type="transmembrane region" description="Helical" evidence="6">
    <location>
        <begin position="12"/>
        <end position="34"/>
    </location>
</feature>
<keyword evidence="3 6" id="KW-1133">Transmembrane helix</keyword>
<reference evidence="8" key="1">
    <citation type="journal article" date="2021" name="Open Biol.">
        <title>Shared evolutionary footprints suggest mitochondrial oxidative damage underlies multiple complex I losses in fungi.</title>
        <authorList>
            <person name="Schikora-Tamarit M.A."/>
            <person name="Marcet-Houben M."/>
            <person name="Nosek J."/>
            <person name="Gabaldon T."/>
        </authorList>
    </citation>
    <scope>NUCLEOTIDE SEQUENCE</scope>
    <source>
        <strain evidence="8">CBS2887</strain>
    </source>
</reference>
<evidence type="ECO:0000256" key="5">
    <source>
        <dbReference type="SAM" id="MobiDB-lite"/>
    </source>
</evidence>
<proteinExistence type="predicted"/>
<dbReference type="PANTHER" id="PTHR21324:SF2">
    <property type="entry name" value="EG:22E5.9 PROTEIN"/>
    <property type="match status" value="1"/>
</dbReference>